<reference evidence="3" key="1">
    <citation type="submission" date="2009-01" db="EMBL/GenBank/DDBJ databases">
        <title>The Genome Sequence of Brucella pinnipedialis M292/94/1.</title>
        <authorList>
            <consortium name="The Broad Institute Genome Sequencing Platform"/>
            <person name="Ward D."/>
            <person name="Young S.K."/>
            <person name="Kodira C.D."/>
            <person name="Zeng Q."/>
            <person name="Koehrsen M."/>
            <person name="Alvarado L."/>
            <person name="Berlin A."/>
            <person name="Borenstein D."/>
            <person name="Chen Z."/>
            <person name="Engels R."/>
            <person name="Freedman E."/>
            <person name="Gellesch M."/>
            <person name="Goldberg J."/>
            <person name="Griggs A."/>
            <person name="Gujja S."/>
            <person name="Heiman D."/>
            <person name="Hepburn T."/>
            <person name="Howarth C."/>
            <person name="Jen D."/>
            <person name="Larson L."/>
            <person name="Lewis B."/>
            <person name="Mehta T."/>
            <person name="Park D."/>
            <person name="Pearson M."/>
            <person name="Roberts A."/>
            <person name="Saif S."/>
            <person name="Shea T."/>
            <person name="Shenoy N."/>
            <person name="Sisk P."/>
            <person name="Stolte C."/>
            <person name="Sykes S."/>
            <person name="Walk T."/>
            <person name="White J."/>
            <person name="Yandava C."/>
            <person name="Whatmore A.M."/>
            <person name="Perrett L.L."/>
            <person name="O'Callaghan D."/>
            <person name="Nusbaum C."/>
            <person name="Galagan J."/>
            <person name="Birren B."/>
        </authorList>
    </citation>
    <scope>NUCLEOTIDE SEQUENCE [LARGE SCALE GENOMIC DNA]</scope>
    <source>
        <strain evidence="3">M292/94/1</strain>
    </source>
</reference>
<dbReference type="EMBL" id="EQ999534">
    <property type="protein sequence ID" value="EEZ28545.1"/>
    <property type="molecule type" value="Genomic_DNA"/>
</dbReference>
<name>A0A0E1WUQ1_9HYPH</name>
<evidence type="ECO:0000256" key="1">
    <source>
        <dbReference type="ARBA" id="ARBA00008791"/>
    </source>
</evidence>
<organism evidence="3">
    <name type="scientific">Brucella pinnipedialis M292/94/1</name>
    <dbReference type="NCBI Taxonomy" id="520462"/>
    <lineage>
        <taxon>Bacteria</taxon>
        <taxon>Pseudomonadati</taxon>
        <taxon>Pseudomonadota</taxon>
        <taxon>Alphaproteobacteria</taxon>
        <taxon>Hyphomicrobiales</taxon>
        <taxon>Brucellaceae</taxon>
        <taxon>Brucella/Ochrobactrum group</taxon>
        <taxon>Brucella</taxon>
    </lineage>
</organism>
<dbReference type="InterPro" id="IPR014729">
    <property type="entry name" value="Rossmann-like_a/b/a_fold"/>
</dbReference>
<accession>A0A0E1WUQ1</accession>
<dbReference type="Proteomes" id="UP000004659">
    <property type="component" value="Unassembled WGS sequence"/>
</dbReference>
<evidence type="ECO:0000313" key="3">
    <source>
        <dbReference type="EMBL" id="EEZ28545.1"/>
    </source>
</evidence>
<dbReference type="PANTHER" id="PTHR46268:SF15">
    <property type="entry name" value="UNIVERSAL STRESS PROTEIN HP_0031"/>
    <property type="match status" value="1"/>
</dbReference>
<comment type="similarity">
    <text evidence="1">Belongs to the universal stress protein A family.</text>
</comment>
<dbReference type="CDD" id="cd00293">
    <property type="entry name" value="USP-like"/>
    <property type="match status" value="1"/>
</dbReference>
<dbReference type="InterPro" id="IPR006016">
    <property type="entry name" value="UspA"/>
</dbReference>
<dbReference type="InterPro" id="IPR006015">
    <property type="entry name" value="Universal_stress_UspA"/>
</dbReference>
<sequence>MYKHILIATDGSALADKGIAQGLSLAEQLSARVTVLTVAEPMGDRAAHVAMLGGVRDPVSLYDQRIDADMKERFAPIERRASEHGIAFELLHEVDVSPAKAIVRIAHLKQCDVIVMSSHGHYGFRSLLLGSQTKDVLMHTTIPILVIR</sequence>
<dbReference type="RefSeq" id="WP_002965597.1">
    <property type="nucleotide sequence ID" value="NZ_EQ999534.1"/>
</dbReference>
<protein>
    <recommendedName>
        <fullName evidence="2">UspA domain-containing protein</fullName>
    </recommendedName>
</protein>
<dbReference type="Pfam" id="PF00582">
    <property type="entry name" value="Usp"/>
    <property type="match status" value="1"/>
</dbReference>
<dbReference type="PRINTS" id="PR01438">
    <property type="entry name" value="UNVRSLSTRESS"/>
</dbReference>
<dbReference type="Gene3D" id="3.40.50.620">
    <property type="entry name" value="HUPs"/>
    <property type="match status" value="1"/>
</dbReference>
<dbReference type="PANTHER" id="PTHR46268">
    <property type="entry name" value="STRESS RESPONSE PROTEIN NHAX"/>
    <property type="match status" value="1"/>
</dbReference>
<dbReference type="AlphaFoldDB" id="A0A0E1WUQ1"/>
<gene>
    <name evidence="3" type="ORF">BALG_01898</name>
</gene>
<feature type="domain" description="UspA" evidence="2">
    <location>
        <begin position="1"/>
        <end position="148"/>
    </location>
</feature>
<dbReference type="SUPFAM" id="SSF52402">
    <property type="entry name" value="Adenine nucleotide alpha hydrolases-like"/>
    <property type="match status" value="1"/>
</dbReference>
<evidence type="ECO:0000259" key="2">
    <source>
        <dbReference type="Pfam" id="PF00582"/>
    </source>
</evidence>
<proteinExistence type="inferred from homology"/>
<dbReference type="HOGENOM" id="CLU_049301_11_0_5"/>
<dbReference type="GeneID" id="93015163"/>